<keyword evidence="2" id="KW-1185">Reference proteome</keyword>
<protein>
    <submittedName>
        <fullName evidence="1">Uncharacterized protein</fullName>
    </submittedName>
</protein>
<dbReference type="RefSeq" id="WP_213429871.1">
    <property type="nucleotide sequence ID" value="NZ_AP031286.1"/>
</dbReference>
<sequence>MIFPSVPQIINDDADRLSGSDAYFGRQCLFHKILESYFLGLDITFRQYLLLEKRKLAVPFAIW</sequence>
<dbReference type="EMBL" id="CALYLO010000001">
    <property type="protein sequence ID" value="CAH8243965.1"/>
    <property type="molecule type" value="Genomic_DNA"/>
</dbReference>
<accession>A0ABM9FXT4</accession>
<name>A0ABM9FXT4_9BACL</name>
<evidence type="ECO:0000313" key="1">
    <source>
        <dbReference type="EMBL" id="CAH8243965.1"/>
    </source>
</evidence>
<gene>
    <name evidence="1" type="ORF">WJ0W_001204</name>
</gene>
<organism evidence="1 2">
    <name type="scientific">Paenibacillus melissococcoides</name>
    <dbReference type="NCBI Taxonomy" id="2912268"/>
    <lineage>
        <taxon>Bacteria</taxon>
        <taxon>Bacillati</taxon>
        <taxon>Bacillota</taxon>
        <taxon>Bacilli</taxon>
        <taxon>Bacillales</taxon>
        <taxon>Paenibacillaceae</taxon>
        <taxon>Paenibacillus</taxon>
    </lineage>
</organism>
<reference evidence="1" key="1">
    <citation type="submission" date="2022-06" db="EMBL/GenBank/DDBJ databases">
        <authorList>
            <person name="Dietemann V."/>
            <person name="Ory F."/>
            <person name="Dainat B."/>
            <person name="Oberhansli S."/>
        </authorList>
    </citation>
    <scope>NUCLEOTIDE SEQUENCE</scope>
    <source>
        <strain evidence="1">Ena-SAMPLE-TAB-26-04-2022-14:26:32:270-5432</strain>
    </source>
</reference>
<dbReference type="Proteomes" id="UP001154322">
    <property type="component" value="Unassembled WGS sequence"/>
</dbReference>
<proteinExistence type="predicted"/>
<evidence type="ECO:0000313" key="2">
    <source>
        <dbReference type="Proteomes" id="UP001154322"/>
    </source>
</evidence>
<comment type="caution">
    <text evidence="1">The sequence shown here is derived from an EMBL/GenBank/DDBJ whole genome shotgun (WGS) entry which is preliminary data.</text>
</comment>